<dbReference type="Proteomes" id="UP000297229">
    <property type="component" value="Unassembled WGS sequence"/>
</dbReference>
<comment type="caution">
    <text evidence="2">The sequence shown here is derived from an EMBL/GenBank/DDBJ whole genome shotgun (WGS) entry which is preliminary data.</text>
</comment>
<reference evidence="2 3" key="1">
    <citation type="submission" date="2017-12" db="EMBL/GenBank/DDBJ databases">
        <title>Comparative genomics of Botrytis spp.</title>
        <authorList>
            <person name="Valero-Jimenez C.A."/>
            <person name="Tapia P."/>
            <person name="Veloso J."/>
            <person name="Silva-Moreno E."/>
            <person name="Staats M."/>
            <person name="Valdes J.H."/>
            <person name="Van Kan J.A.L."/>
        </authorList>
    </citation>
    <scope>NUCLEOTIDE SEQUENCE [LARGE SCALE GENOMIC DNA]</scope>
    <source>
        <strain evidence="2 3">Be9601</strain>
    </source>
</reference>
<dbReference type="AlphaFoldDB" id="A0A4Z1JR53"/>
<feature type="compositionally biased region" description="Polar residues" evidence="1">
    <location>
        <begin position="77"/>
        <end position="95"/>
    </location>
</feature>
<organism evidence="2 3">
    <name type="scientific">Botrytis elliptica</name>
    <dbReference type="NCBI Taxonomy" id="278938"/>
    <lineage>
        <taxon>Eukaryota</taxon>
        <taxon>Fungi</taxon>
        <taxon>Dikarya</taxon>
        <taxon>Ascomycota</taxon>
        <taxon>Pezizomycotina</taxon>
        <taxon>Leotiomycetes</taxon>
        <taxon>Helotiales</taxon>
        <taxon>Sclerotiniaceae</taxon>
        <taxon>Botrytis</taxon>
    </lineage>
</organism>
<sequence length="95" mass="10675">MIFYHGEHSFTAISSSHIKLREVYQDTLRARHNPTFINRLEIPVVMNRDISLCPLSDDAIAVRLLQVILASRYTPGSEHQLTSGAPSSKAINTKK</sequence>
<evidence type="ECO:0000313" key="2">
    <source>
        <dbReference type="EMBL" id="TGO73722.1"/>
    </source>
</evidence>
<evidence type="ECO:0000313" key="3">
    <source>
        <dbReference type="Proteomes" id="UP000297229"/>
    </source>
</evidence>
<gene>
    <name evidence="2" type="ORF">BELL_0337g00080</name>
</gene>
<accession>A0A4Z1JR53</accession>
<keyword evidence="3" id="KW-1185">Reference proteome</keyword>
<dbReference type="EMBL" id="PQXM01000335">
    <property type="protein sequence ID" value="TGO73722.1"/>
    <property type="molecule type" value="Genomic_DNA"/>
</dbReference>
<name>A0A4Z1JR53_9HELO</name>
<evidence type="ECO:0000256" key="1">
    <source>
        <dbReference type="SAM" id="MobiDB-lite"/>
    </source>
</evidence>
<feature type="region of interest" description="Disordered" evidence="1">
    <location>
        <begin position="76"/>
        <end position="95"/>
    </location>
</feature>
<proteinExistence type="predicted"/>
<protein>
    <submittedName>
        <fullName evidence="2">Uncharacterized protein</fullName>
    </submittedName>
</protein>